<dbReference type="GO" id="GO:0005634">
    <property type="term" value="C:nucleus"/>
    <property type="evidence" value="ECO:0007669"/>
    <property type="project" value="TreeGrafter"/>
</dbReference>
<dbReference type="PANTHER" id="PTHR37695:SF1">
    <property type="entry name" value="RECOMBINATION INITIATION DEFECTS 3-RELATED"/>
    <property type="match status" value="1"/>
</dbReference>
<dbReference type="InterPro" id="IPR034546">
    <property type="entry name" value="PAIR1"/>
</dbReference>
<name>A0AAV1X1C4_LUPLU</name>
<dbReference type="EMBL" id="CAXHTB010000011">
    <property type="protein sequence ID" value="CAL0315074.1"/>
    <property type="molecule type" value="Genomic_DNA"/>
</dbReference>
<dbReference type="GO" id="GO:0070192">
    <property type="term" value="P:chromosome organization involved in meiotic cell cycle"/>
    <property type="evidence" value="ECO:0007669"/>
    <property type="project" value="InterPro"/>
</dbReference>
<gene>
    <name evidence="1" type="ORF">LLUT_LOCUS16134</name>
</gene>
<reference evidence="1 2" key="1">
    <citation type="submission" date="2024-03" db="EMBL/GenBank/DDBJ databases">
        <authorList>
            <person name="Martinez-Hernandez J."/>
        </authorList>
    </citation>
    <scope>NUCLEOTIDE SEQUENCE [LARGE SCALE GENOMIC DNA]</scope>
</reference>
<evidence type="ECO:0008006" key="3">
    <source>
        <dbReference type="Google" id="ProtNLM"/>
    </source>
</evidence>
<accession>A0AAV1X1C4</accession>
<dbReference type="PANTHER" id="PTHR37695">
    <property type="entry name" value="RECOMBINATION INITIATION DEFECTS 3-RELATED"/>
    <property type="match status" value="1"/>
</dbReference>
<keyword evidence="2" id="KW-1185">Reference proteome</keyword>
<proteinExistence type="predicted"/>
<dbReference type="Proteomes" id="UP001497480">
    <property type="component" value="Unassembled WGS sequence"/>
</dbReference>
<organism evidence="1 2">
    <name type="scientific">Lupinus luteus</name>
    <name type="common">European yellow lupine</name>
    <dbReference type="NCBI Taxonomy" id="3873"/>
    <lineage>
        <taxon>Eukaryota</taxon>
        <taxon>Viridiplantae</taxon>
        <taxon>Streptophyta</taxon>
        <taxon>Embryophyta</taxon>
        <taxon>Tracheophyta</taxon>
        <taxon>Spermatophyta</taxon>
        <taxon>Magnoliopsida</taxon>
        <taxon>eudicotyledons</taxon>
        <taxon>Gunneridae</taxon>
        <taxon>Pentapetalae</taxon>
        <taxon>rosids</taxon>
        <taxon>fabids</taxon>
        <taxon>Fabales</taxon>
        <taxon>Fabaceae</taxon>
        <taxon>Papilionoideae</taxon>
        <taxon>50 kb inversion clade</taxon>
        <taxon>genistoids sensu lato</taxon>
        <taxon>core genistoids</taxon>
        <taxon>Genisteae</taxon>
        <taxon>Lupinus</taxon>
    </lineage>
</organism>
<dbReference type="GO" id="GO:0042138">
    <property type="term" value="P:meiotic DNA double-strand break formation"/>
    <property type="evidence" value="ECO:0007669"/>
    <property type="project" value="TreeGrafter"/>
</dbReference>
<evidence type="ECO:0000313" key="1">
    <source>
        <dbReference type="EMBL" id="CAL0315074.1"/>
    </source>
</evidence>
<evidence type="ECO:0000313" key="2">
    <source>
        <dbReference type="Proteomes" id="UP001497480"/>
    </source>
</evidence>
<dbReference type="GO" id="GO:0009556">
    <property type="term" value="P:microsporogenesis"/>
    <property type="evidence" value="ECO:0007669"/>
    <property type="project" value="TreeGrafter"/>
</dbReference>
<dbReference type="GO" id="GO:0009553">
    <property type="term" value="P:embryo sac development"/>
    <property type="evidence" value="ECO:0007669"/>
    <property type="project" value="TreeGrafter"/>
</dbReference>
<sequence length="359" mass="40917">MFEFYLPCLNQAQHDSFRCKKSMRAGSQEHDNSLRKISNVPRLAYSHEESQPPNSRSSSNLIVKWRPEDHKNQLSEGIEYRIGIMETSLSRFAMIFDSVQSDVMQVNKGTKELLLEMEFIRQKLIALDNSIQLLTKGQEEIKASIAGSLKSLSEHMSNQEKLQEVYSAISALPQLIRKSLQSVQSDLLNTTIEMQARNLLHIKKPQPKGSATVYSNFKGGKPDTLFSLQSISNRDTTSRKHQPVANEKKMNLRGTVVPKEEMGSWKPVKKERVTFSDRKPEKVHKENEPYTEKVGRDCAIVIESDEDTDGGFSCLVGKNAGKYLFGKLSREEEEEALSILQKARRRKRRYPNAMPITIL</sequence>
<protein>
    <recommendedName>
        <fullName evidence="3">Protein PAIR1</fullName>
    </recommendedName>
</protein>
<dbReference type="AlphaFoldDB" id="A0AAV1X1C4"/>
<comment type="caution">
    <text evidence="1">The sequence shown here is derived from an EMBL/GenBank/DDBJ whole genome shotgun (WGS) entry which is preliminary data.</text>
</comment>